<reference evidence="3" key="1">
    <citation type="submission" date="2017-02" db="EMBL/GenBank/DDBJ databases">
        <authorList>
            <person name="Varghese N."/>
            <person name="Submissions S."/>
        </authorList>
    </citation>
    <scope>NUCLEOTIDE SEQUENCE [LARGE SCALE GENOMIC DNA]</scope>
    <source>
        <strain evidence="3">DSM 24967</strain>
    </source>
</reference>
<evidence type="ECO:0000313" key="3">
    <source>
        <dbReference type="Proteomes" id="UP000190852"/>
    </source>
</evidence>
<dbReference type="AlphaFoldDB" id="A0A1T5AS24"/>
<evidence type="ECO:0000313" key="2">
    <source>
        <dbReference type="EMBL" id="SKB37686.1"/>
    </source>
</evidence>
<dbReference type="RefSeq" id="WP_079682531.1">
    <property type="nucleotide sequence ID" value="NZ_FUYQ01000004.1"/>
</dbReference>
<dbReference type="Gene3D" id="1.25.40.390">
    <property type="match status" value="1"/>
</dbReference>
<dbReference type="PROSITE" id="PS51257">
    <property type="entry name" value="PROKAR_LIPOPROTEIN"/>
    <property type="match status" value="1"/>
</dbReference>
<organism evidence="2 3">
    <name type="scientific">Parabacteroides chartae</name>
    <dbReference type="NCBI Taxonomy" id="1037355"/>
    <lineage>
        <taxon>Bacteria</taxon>
        <taxon>Pseudomonadati</taxon>
        <taxon>Bacteroidota</taxon>
        <taxon>Bacteroidia</taxon>
        <taxon>Bacteroidales</taxon>
        <taxon>Tannerellaceae</taxon>
        <taxon>Parabacteroides</taxon>
    </lineage>
</organism>
<protein>
    <submittedName>
        <fullName evidence="2">Starch-binding associating with outer membrane</fullName>
    </submittedName>
</protein>
<dbReference type="InterPro" id="IPR024302">
    <property type="entry name" value="SusD-like"/>
</dbReference>
<dbReference type="InterPro" id="IPR011990">
    <property type="entry name" value="TPR-like_helical_dom_sf"/>
</dbReference>
<dbReference type="Pfam" id="PF12741">
    <property type="entry name" value="SusD-like"/>
    <property type="match status" value="1"/>
</dbReference>
<sequence length="531" mass="59784">MKLSIKKLSVICLIGSLTAGCTGNFEEMNRNPLAATEVSPSLILPKMIDYGFNCRSWEYQVGDNLHTNLYAQYFANTASYFPSDRYEWKDGWVKDGFWRSYYVYLSKNLHEVQAMLDKHPEYDNMYQVMRIISAMGAARTTDCFGDVPYFEAGQGIIEPKYDAQKDIYYDIFKELTEAATALKSNKANQLSYGNEDILFGGDLTKWVKLANSLRLRYALRLSFIDPAKAKSEGEAALKENLMSSNSDNAAIKNAEANAGHSLWTISFWNEFRASKTMIDIMLTESSVQDPRLPLWFSQTQGYAYGTSEVQYRGVPNGLPASELTKPEYAPVNNSCIWGLYVYPEWNQKAKGSVQEGSVPQGTIVKPQTIMNYAEVCLLKAEAALRGWTGAGDAKENYIAGIRASFDEARAGVSASLYSTAADDAYINGGDVKWDAAASFETKLKQIITQKWIGIYPNGTEAWTEFRRTGYPALAPVVQSDNELIKTGEFIKKFRYIDDERNLNHYSKESSLNQGKGDGQNVRVWWDTNRYN</sequence>
<dbReference type="EMBL" id="FUYQ01000004">
    <property type="protein sequence ID" value="SKB37686.1"/>
    <property type="molecule type" value="Genomic_DNA"/>
</dbReference>
<evidence type="ECO:0000256" key="1">
    <source>
        <dbReference type="SAM" id="SignalP"/>
    </source>
</evidence>
<feature type="signal peptide" evidence="1">
    <location>
        <begin position="1"/>
        <end position="19"/>
    </location>
</feature>
<keyword evidence="3" id="KW-1185">Reference proteome</keyword>
<name>A0A1T5AS24_9BACT</name>
<feature type="chain" id="PRO_5013182523" evidence="1">
    <location>
        <begin position="20"/>
        <end position="531"/>
    </location>
</feature>
<gene>
    <name evidence="2" type="ORF">SAMN05660349_00838</name>
</gene>
<dbReference type="Proteomes" id="UP000190852">
    <property type="component" value="Unassembled WGS sequence"/>
</dbReference>
<accession>A0A1T5AS24</accession>
<keyword evidence="1" id="KW-0732">Signal</keyword>
<dbReference type="SUPFAM" id="SSF48452">
    <property type="entry name" value="TPR-like"/>
    <property type="match status" value="1"/>
</dbReference>
<proteinExistence type="predicted"/>